<dbReference type="AlphaFoldDB" id="A0A5N8XBD4"/>
<sequence length="95" mass="10484">MWSAILVSRVPKVRADLVPDDLSERVAPLLPSAPERRRRHPGRLRVPDRAALAGILAPTPLPSTGMPRPRAEPLAISATAARRWAEGRTVRPRRC</sequence>
<reference evidence="1 2" key="1">
    <citation type="submission" date="2019-07" db="EMBL/GenBank/DDBJ databases">
        <title>New species of Amycolatopsis and Streptomyces.</title>
        <authorList>
            <person name="Duangmal K."/>
            <person name="Teo W.F.A."/>
            <person name="Lipun K."/>
        </authorList>
    </citation>
    <scope>NUCLEOTIDE SEQUENCE [LARGE SCALE GENOMIC DNA]</scope>
    <source>
        <strain evidence="1 2">NBRC 106415</strain>
    </source>
</reference>
<gene>
    <name evidence="1" type="ORF">FNH08_05990</name>
</gene>
<protein>
    <submittedName>
        <fullName evidence="1">Uncharacterized protein</fullName>
    </submittedName>
</protein>
<keyword evidence="2" id="KW-1185">Reference proteome</keyword>
<name>A0A5N8XBD4_9ACTN</name>
<dbReference type="Proteomes" id="UP000400924">
    <property type="component" value="Unassembled WGS sequence"/>
</dbReference>
<comment type="caution">
    <text evidence="1">The sequence shown here is derived from an EMBL/GenBank/DDBJ whole genome shotgun (WGS) entry which is preliminary data.</text>
</comment>
<evidence type="ECO:0000313" key="1">
    <source>
        <dbReference type="EMBL" id="MPY56742.1"/>
    </source>
</evidence>
<organism evidence="1 2">
    <name type="scientific">Streptomyces spongiae</name>
    <dbReference type="NCBI Taxonomy" id="565072"/>
    <lineage>
        <taxon>Bacteria</taxon>
        <taxon>Bacillati</taxon>
        <taxon>Actinomycetota</taxon>
        <taxon>Actinomycetes</taxon>
        <taxon>Kitasatosporales</taxon>
        <taxon>Streptomycetaceae</taxon>
        <taxon>Streptomyces</taxon>
    </lineage>
</organism>
<proteinExistence type="predicted"/>
<evidence type="ECO:0000313" key="2">
    <source>
        <dbReference type="Proteomes" id="UP000400924"/>
    </source>
</evidence>
<accession>A0A5N8XBD4</accession>
<dbReference type="EMBL" id="VJZC01000023">
    <property type="protein sequence ID" value="MPY56742.1"/>
    <property type="molecule type" value="Genomic_DNA"/>
</dbReference>